<accession>A0A1I4WKC8</accession>
<evidence type="ECO:0000313" key="1">
    <source>
        <dbReference type="EMBL" id="SFN13733.1"/>
    </source>
</evidence>
<dbReference type="EMBL" id="FOVG01000001">
    <property type="protein sequence ID" value="SFN13733.1"/>
    <property type="molecule type" value="Genomic_DNA"/>
</dbReference>
<dbReference type="AlphaFoldDB" id="A0A1I4WKC8"/>
<organism evidence="1 2">
    <name type="scientific">Candidatus Pantoea varia</name>
    <dbReference type="NCBI Taxonomy" id="1881036"/>
    <lineage>
        <taxon>Bacteria</taxon>
        <taxon>Pseudomonadati</taxon>
        <taxon>Pseudomonadota</taxon>
        <taxon>Gammaproteobacteria</taxon>
        <taxon>Enterobacterales</taxon>
        <taxon>Erwiniaceae</taxon>
        <taxon>Pantoea</taxon>
    </lineage>
</organism>
<name>A0A1I4WKC8_9GAMM</name>
<protein>
    <submittedName>
        <fullName evidence="1">Uncharacterized protein</fullName>
    </submittedName>
</protein>
<sequence>MADGTLCSAIVAGHVLYESNNADRLSAIKMFALNGAEESIGWRAERRLLQFSHQFDQMLNCFLLVFTFRGKGHNSSLG</sequence>
<reference evidence="2" key="1">
    <citation type="submission" date="2016-10" db="EMBL/GenBank/DDBJ databases">
        <authorList>
            <person name="Varghese N."/>
            <person name="Submissions S."/>
        </authorList>
    </citation>
    <scope>NUCLEOTIDE SEQUENCE [LARGE SCALE GENOMIC DNA]</scope>
    <source>
        <strain evidence="2">OV426</strain>
    </source>
</reference>
<gene>
    <name evidence="1" type="ORF">SAMN05428971_0200</name>
</gene>
<evidence type="ECO:0000313" key="2">
    <source>
        <dbReference type="Proteomes" id="UP000198968"/>
    </source>
</evidence>
<dbReference type="Proteomes" id="UP000198968">
    <property type="component" value="Unassembled WGS sequence"/>
</dbReference>
<keyword evidence="2" id="KW-1185">Reference proteome</keyword>
<proteinExistence type="predicted"/>